<dbReference type="GO" id="GO:0032259">
    <property type="term" value="P:methylation"/>
    <property type="evidence" value="ECO:0007669"/>
    <property type="project" value="UniProtKB-KW"/>
</dbReference>
<keyword evidence="1" id="KW-0808">Transferase</keyword>
<dbReference type="EMBL" id="CACRTG010000034">
    <property type="protein sequence ID" value="VYT32920.1"/>
    <property type="molecule type" value="Genomic_DNA"/>
</dbReference>
<evidence type="ECO:0000313" key="1">
    <source>
        <dbReference type="EMBL" id="VYT32920.1"/>
    </source>
</evidence>
<protein>
    <submittedName>
        <fullName evidence="1">DNA methylase</fullName>
    </submittedName>
</protein>
<reference evidence="1" key="1">
    <citation type="submission" date="2019-11" db="EMBL/GenBank/DDBJ databases">
        <authorList>
            <person name="Feng L."/>
        </authorList>
    </citation>
    <scope>NUCLEOTIDE SEQUENCE</scope>
    <source>
        <strain evidence="1">CnexileLFYP112</strain>
    </source>
</reference>
<dbReference type="AlphaFoldDB" id="A0A6N2VSJ9"/>
<sequence length="298" mass="34836">MLSVVDYPDRGYGGKNTYRGNCSPKLIEDLIDQYQMKNLNDFMCGSGTTEDVCSRRGIETHCFDLNRGYDMIDMDIPVRSENIFWHPPYDDIIVYSDEMYCADDVIQRYGFDPRVNDLSRCNGWNDFVKKMNYCMNKQFASLEKGGRMFVLMGDIKKKGKLYSMLCDIAKPGTLEQILIKTQHNCMSYNRKYNGRFIPIVHEYLLVVRKDTALLYPIYMTAYHTFDIRDSMSATWRDVVASVLEDAGTLKLQEIYLKISGHKKCKSNTHWKEKVRQTLQKYDDFISSERGVWKIKKFA</sequence>
<organism evidence="1">
    <name type="scientific">[Clostridium] nexile</name>
    <dbReference type="NCBI Taxonomy" id="29361"/>
    <lineage>
        <taxon>Bacteria</taxon>
        <taxon>Bacillati</taxon>
        <taxon>Bacillota</taxon>
        <taxon>Clostridia</taxon>
        <taxon>Lachnospirales</taxon>
        <taxon>Lachnospiraceae</taxon>
        <taxon>Tyzzerella</taxon>
    </lineage>
</organism>
<keyword evidence="1" id="KW-0489">Methyltransferase</keyword>
<accession>A0A6N2VSJ9</accession>
<dbReference type="InterPro" id="IPR029063">
    <property type="entry name" value="SAM-dependent_MTases_sf"/>
</dbReference>
<dbReference type="GO" id="GO:0008168">
    <property type="term" value="F:methyltransferase activity"/>
    <property type="evidence" value="ECO:0007669"/>
    <property type="project" value="UniProtKB-KW"/>
</dbReference>
<proteinExistence type="predicted"/>
<gene>
    <name evidence="1" type="ORF">CNLFYP112_00535</name>
</gene>
<name>A0A6N2VSJ9_9FIRM</name>
<dbReference type="SUPFAM" id="SSF53335">
    <property type="entry name" value="S-adenosyl-L-methionine-dependent methyltransferases"/>
    <property type="match status" value="1"/>
</dbReference>
<dbReference type="Gene3D" id="3.40.50.150">
    <property type="entry name" value="Vaccinia Virus protein VP39"/>
    <property type="match status" value="1"/>
</dbReference>